<accession>A6NYY8</accession>
<gene>
    <name evidence="1" type="ORF">BACCAP_03439</name>
</gene>
<reference evidence="1 2" key="2">
    <citation type="submission" date="2007-06" db="EMBL/GenBank/DDBJ databases">
        <title>Draft genome sequence of Pseudoflavonifractor capillosus ATCC 29799.</title>
        <authorList>
            <person name="Sudarsanam P."/>
            <person name="Ley R."/>
            <person name="Guruge J."/>
            <person name="Turnbaugh P.J."/>
            <person name="Mahowald M."/>
            <person name="Liep D."/>
            <person name="Gordon J."/>
        </authorList>
    </citation>
    <scope>NUCLEOTIDE SEQUENCE [LARGE SCALE GENOMIC DNA]</scope>
    <source>
        <strain evidence="1 2">ATCC 29799</strain>
    </source>
</reference>
<name>A6NYY8_9FIRM</name>
<protein>
    <submittedName>
        <fullName evidence="1">Uncharacterized protein</fullName>
    </submittedName>
</protein>
<evidence type="ECO:0000313" key="1">
    <source>
        <dbReference type="EMBL" id="EDM98637.1"/>
    </source>
</evidence>
<evidence type="ECO:0000313" key="2">
    <source>
        <dbReference type="Proteomes" id="UP000003639"/>
    </source>
</evidence>
<dbReference type="STRING" id="411467.BACCAP_03439"/>
<proteinExistence type="predicted"/>
<reference evidence="1 2" key="1">
    <citation type="submission" date="2007-04" db="EMBL/GenBank/DDBJ databases">
        <authorList>
            <person name="Fulton L."/>
            <person name="Clifton S."/>
            <person name="Fulton B."/>
            <person name="Xu J."/>
            <person name="Minx P."/>
            <person name="Pepin K.H."/>
            <person name="Johnson M."/>
            <person name="Thiruvilangam P."/>
            <person name="Bhonagiri V."/>
            <person name="Nash W.E."/>
            <person name="Mardis E.R."/>
            <person name="Wilson R.K."/>
        </authorList>
    </citation>
    <scope>NUCLEOTIDE SEQUENCE [LARGE SCALE GENOMIC DNA]</scope>
    <source>
        <strain evidence="1 2">ATCC 29799</strain>
    </source>
</reference>
<sequence length="92" mass="10795">MGRGRSAPSPYIFMEEHHMERKYFIPVVNRVYTNRNNKQYRCTGFVEGSCPWETVAYFTRLSDGWSLTAHGPQIYEDGTIEWNYSTGGHWPQ</sequence>
<dbReference type="eggNOG" id="ENOG502ZDN4">
    <property type="taxonomic scope" value="Bacteria"/>
</dbReference>
<organism evidence="1 2">
    <name type="scientific">Pseudoflavonifractor capillosus ATCC 29799</name>
    <dbReference type="NCBI Taxonomy" id="411467"/>
    <lineage>
        <taxon>Bacteria</taxon>
        <taxon>Bacillati</taxon>
        <taxon>Bacillota</taxon>
        <taxon>Clostridia</taxon>
        <taxon>Eubacteriales</taxon>
        <taxon>Oscillospiraceae</taxon>
        <taxon>Pseudoflavonifractor</taxon>
    </lineage>
</organism>
<comment type="caution">
    <text evidence="1">The sequence shown here is derived from an EMBL/GenBank/DDBJ whole genome shotgun (WGS) entry which is preliminary data.</text>
</comment>
<dbReference type="AlphaFoldDB" id="A6NYY8"/>
<dbReference type="EMBL" id="AAXG02000032">
    <property type="protein sequence ID" value="EDM98637.1"/>
    <property type="molecule type" value="Genomic_DNA"/>
</dbReference>
<dbReference type="Proteomes" id="UP000003639">
    <property type="component" value="Unassembled WGS sequence"/>
</dbReference>
<keyword evidence="2" id="KW-1185">Reference proteome</keyword>